<evidence type="ECO:0000256" key="1">
    <source>
        <dbReference type="ARBA" id="ARBA00006484"/>
    </source>
</evidence>
<dbReference type="InterPro" id="IPR002347">
    <property type="entry name" value="SDR_fam"/>
</dbReference>
<dbReference type="PRINTS" id="PR00081">
    <property type="entry name" value="GDHRDH"/>
</dbReference>
<organism evidence="4 5">
    <name type="scientific">Desulfosudis oleivorans (strain DSM 6200 / JCM 39069 / Hxd3)</name>
    <name type="common">Desulfococcus oleovorans</name>
    <dbReference type="NCBI Taxonomy" id="96561"/>
    <lineage>
        <taxon>Bacteria</taxon>
        <taxon>Pseudomonadati</taxon>
        <taxon>Thermodesulfobacteriota</taxon>
        <taxon>Desulfobacteria</taxon>
        <taxon>Desulfobacterales</taxon>
        <taxon>Desulfosudaceae</taxon>
        <taxon>Desulfosudis</taxon>
    </lineage>
</organism>
<dbReference type="PANTHER" id="PTHR44196">
    <property type="entry name" value="DEHYDROGENASE/REDUCTASE SDR FAMILY MEMBER 7B"/>
    <property type="match status" value="1"/>
</dbReference>
<dbReference type="HOGENOM" id="CLU_010194_2_1_7"/>
<evidence type="ECO:0000256" key="2">
    <source>
        <dbReference type="ARBA" id="ARBA00023002"/>
    </source>
</evidence>
<accession>A8ZXZ9</accession>
<dbReference type="EMBL" id="CP000859">
    <property type="protein sequence ID" value="ABW68626.1"/>
    <property type="molecule type" value="Genomic_DNA"/>
</dbReference>
<reference evidence="4 5" key="1">
    <citation type="submission" date="2007-10" db="EMBL/GenBank/DDBJ databases">
        <title>Complete sequence of Desulfococcus oleovorans Hxd3.</title>
        <authorList>
            <consortium name="US DOE Joint Genome Institute"/>
            <person name="Copeland A."/>
            <person name="Lucas S."/>
            <person name="Lapidus A."/>
            <person name="Barry K."/>
            <person name="Glavina del Rio T."/>
            <person name="Dalin E."/>
            <person name="Tice H."/>
            <person name="Pitluck S."/>
            <person name="Kiss H."/>
            <person name="Brettin T."/>
            <person name="Bruce D."/>
            <person name="Detter J.C."/>
            <person name="Han C."/>
            <person name="Schmutz J."/>
            <person name="Larimer F."/>
            <person name="Land M."/>
            <person name="Hauser L."/>
            <person name="Kyrpides N."/>
            <person name="Kim E."/>
            <person name="Wawrik B."/>
            <person name="Richardson P."/>
        </authorList>
    </citation>
    <scope>NUCLEOTIDE SEQUENCE [LARGE SCALE GENOMIC DNA]</scope>
    <source>
        <strain evidence="5">DSM 6200 / JCM 39069 / Hxd3</strain>
    </source>
</reference>
<dbReference type="InterPro" id="IPR020904">
    <property type="entry name" value="Sc_DH/Rdtase_CS"/>
</dbReference>
<dbReference type="NCBIfam" id="NF005881">
    <property type="entry name" value="PRK07832.1"/>
    <property type="match status" value="1"/>
</dbReference>
<dbReference type="PROSITE" id="PS00061">
    <property type="entry name" value="ADH_SHORT"/>
    <property type="match status" value="1"/>
</dbReference>
<comment type="similarity">
    <text evidence="1 3">Belongs to the short-chain dehydrogenases/reductases (SDR) family.</text>
</comment>
<dbReference type="PANTHER" id="PTHR44196:SF1">
    <property type="entry name" value="DEHYDROGENASE_REDUCTASE SDR FAMILY MEMBER 7B"/>
    <property type="match status" value="1"/>
</dbReference>
<dbReference type="Pfam" id="PF00106">
    <property type="entry name" value="adh_short"/>
    <property type="match status" value="1"/>
</dbReference>
<name>A8ZXZ9_DESOH</name>
<dbReference type="AlphaFoldDB" id="A8ZXZ9"/>
<dbReference type="GO" id="GO:0016020">
    <property type="term" value="C:membrane"/>
    <property type="evidence" value="ECO:0007669"/>
    <property type="project" value="TreeGrafter"/>
</dbReference>
<dbReference type="KEGG" id="dol:Dole_2823"/>
<dbReference type="Proteomes" id="UP000008561">
    <property type="component" value="Chromosome"/>
</dbReference>
<evidence type="ECO:0000313" key="4">
    <source>
        <dbReference type="EMBL" id="ABW68626.1"/>
    </source>
</evidence>
<protein>
    <submittedName>
        <fullName evidence="4">Short-chain dehydrogenase/reductase SDR</fullName>
    </submittedName>
</protein>
<dbReference type="PRINTS" id="PR00080">
    <property type="entry name" value="SDRFAMILY"/>
</dbReference>
<dbReference type="RefSeq" id="WP_012176237.1">
    <property type="nucleotide sequence ID" value="NC_009943.1"/>
</dbReference>
<sequence>MKIKNFTDKKCFITGAASGIGRSTALAMARRGARLFLTDINAEPLEAVVKEIEQEGGTVAAWEAFDIRDLDRVRAFSNRIHQAHGAMDIVMNVAGTAIWGTVDRLKHIHWKTMIDINLMGPINVIECMVSEMVRAGQGGHLVNVSSAAGLIALPWHAAYSASKFGLRGLSEVLRYDLRPHRIGVTVVCPGAVKTPLVGTAQILGVDKSHKAARKMIRRFEKHAVTPEKVAADIIQGIEKNRYMVITSFDIRMAWWAKRRFFFAYHLAMIVISRFFRRMARKAAPAALDRDAT</sequence>
<dbReference type="GO" id="GO:0016491">
    <property type="term" value="F:oxidoreductase activity"/>
    <property type="evidence" value="ECO:0007669"/>
    <property type="project" value="UniProtKB-KW"/>
</dbReference>
<proteinExistence type="inferred from homology"/>
<keyword evidence="5" id="KW-1185">Reference proteome</keyword>
<dbReference type="Gene3D" id="3.40.50.720">
    <property type="entry name" value="NAD(P)-binding Rossmann-like Domain"/>
    <property type="match status" value="1"/>
</dbReference>
<dbReference type="STRING" id="96561.Dole_2823"/>
<evidence type="ECO:0000256" key="3">
    <source>
        <dbReference type="RuleBase" id="RU000363"/>
    </source>
</evidence>
<keyword evidence="2" id="KW-0560">Oxidoreductase</keyword>
<evidence type="ECO:0000313" key="5">
    <source>
        <dbReference type="Proteomes" id="UP000008561"/>
    </source>
</evidence>
<dbReference type="eggNOG" id="COG4221">
    <property type="taxonomic scope" value="Bacteria"/>
</dbReference>
<dbReference type="InterPro" id="IPR036291">
    <property type="entry name" value="NAD(P)-bd_dom_sf"/>
</dbReference>
<dbReference type="OrthoDB" id="5419864at2"/>
<dbReference type="SUPFAM" id="SSF51735">
    <property type="entry name" value="NAD(P)-binding Rossmann-fold domains"/>
    <property type="match status" value="1"/>
</dbReference>
<dbReference type="CDD" id="cd05233">
    <property type="entry name" value="SDR_c"/>
    <property type="match status" value="1"/>
</dbReference>
<gene>
    <name evidence="4" type="ordered locus">Dole_2823</name>
</gene>